<sequence length="426" mass="46159">MERMETRRGRRSVIDLTVSRSPPDEPRPSIATASIAPRRRLRDGSHSSRSSTPTLPDVIGNIANASGSGSGSSAVASERRRIAGRRGSSKNRGSTSSESRSVPSDRSREIVPRPQKRARMTTNIGGEQRMNSSSTARGTSDATRMLPAVGTHIARASELPARAPTIHDFEEDSSNETLARETNMASAETVIVSGTDEEDDDNDDDDDDEDDKTDTMTATVDTSDNESQQYEVLEDSDLESPSVPLRDTPRRAAIAEDTEVDELAGDGDDDETDDFEIVSPVRTTKTLKDTNGSKDRFGHSHVSNMGKGKGKAIVEDSPGEPLENLLASFAIRDGKRPNPVGLYPATRPPNKKKTKRETELERLRPPLKGRLLTGSCPVRVKRGVYAVAMGSPDYMIVCRKELEGGFGTVAGEGGVKPLEIRTLTEL</sequence>
<proteinExistence type="predicted"/>
<dbReference type="Proteomes" id="UP001234202">
    <property type="component" value="Unassembled WGS sequence"/>
</dbReference>
<comment type="caution">
    <text evidence="1">The sequence shown here is derived from an EMBL/GenBank/DDBJ whole genome shotgun (WGS) entry which is preliminary data.</text>
</comment>
<evidence type="ECO:0000313" key="1">
    <source>
        <dbReference type="EMBL" id="KAJ9122956.1"/>
    </source>
</evidence>
<dbReference type="EMBL" id="JASBWV010000013">
    <property type="protein sequence ID" value="KAJ9122956.1"/>
    <property type="molecule type" value="Genomic_DNA"/>
</dbReference>
<organism evidence="1 2">
    <name type="scientific">Naganishia onofrii</name>
    <dbReference type="NCBI Taxonomy" id="1851511"/>
    <lineage>
        <taxon>Eukaryota</taxon>
        <taxon>Fungi</taxon>
        <taxon>Dikarya</taxon>
        <taxon>Basidiomycota</taxon>
        <taxon>Agaricomycotina</taxon>
        <taxon>Tremellomycetes</taxon>
        <taxon>Filobasidiales</taxon>
        <taxon>Filobasidiaceae</taxon>
        <taxon>Naganishia</taxon>
    </lineage>
</organism>
<keyword evidence="2" id="KW-1185">Reference proteome</keyword>
<reference evidence="1" key="1">
    <citation type="submission" date="2023-04" db="EMBL/GenBank/DDBJ databases">
        <title>Draft Genome sequencing of Naganishia species isolated from polar environments using Oxford Nanopore Technology.</title>
        <authorList>
            <person name="Leo P."/>
            <person name="Venkateswaran K."/>
        </authorList>
    </citation>
    <scope>NUCLEOTIDE SEQUENCE</scope>
    <source>
        <strain evidence="1">DBVPG 5303</strain>
    </source>
</reference>
<evidence type="ECO:0000313" key="2">
    <source>
        <dbReference type="Proteomes" id="UP001234202"/>
    </source>
</evidence>
<gene>
    <name evidence="1" type="ORF">QFC24_003994</name>
</gene>
<name>A0ACC2XHT2_9TREE</name>
<protein>
    <submittedName>
        <fullName evidence="1">Uncharacterized protein</fullName>
    </submittedName>
</protein>
<accession>A0ACC2XHT2</accession>